<sequence>MTALEKRKEVGWIAHNEKDKARLIVIESPGELARGLENRLSLTNRSDRSSLQQLTFFTCSVLPFVMGLASAGASVRSPAKIRRQSKGISKSAIKRRHSKGRTSKSPHLRKCASSVPQRPTIVTIRVAFDNVNLAKCDKVLWKPCSFHLSIAEPLRSLPFLFEALVEQRLRKDVFFNDKLRREQHVVKLSSHIVPPGDDNNEIISLDKDPRIAVLSDLFSDPRAPELVLTARIKLTVQEINQEGTTPQDEQIQLPTWHDPTDSYRILRIGFVPLQNGDEAELAEKVHDNRRNDVAYMQALMIWIHRESGGYHLRRCHAFEFDDFCIGDPFEDTSWNRRTFSNRDYFLGRLASVQKNAGSKDNFWQLIKELLSEENEDEYEDAQMGSGIPFLPTYCYNEFRPAELGIGLLKWPKRGIDVAATFVNKYDRIKKLTFKRDVRVVVEKGDGFDDVVACLLKEIDCKGWEHGICSNSAQLFGDKHRGKWKVLLWVMPQLEQRKLYRYTSGDLLRFLSPALTVRTTDKRLDVVLQYRPSSTAPEDLEDTAIIDFIASELHMNPEDIAETVMHFKSQICIKQNHRPIRQWASASTLLGKDILLHIASGPSNFDQADGIEHSGRATSSRSRKPRNKGKGVNAEESEVPESESGPRRQTRKPETAGQSAEDGAIEQENENVPSENRVSFRSDAKITNLTETAKTLVQGRIDDNEALRKADEDARLGVPFRASIEKPNAEGVWLSLSDNTFNVRHIKDLFRDPSVPVPLQVHVIFDIEISEEEPIEPTPGIHQPSYKGYEIIRLGYKKTAQVNGSQRGARYAPDSERPLLAWRCEGDTDPMSLFSIHAYDFGDYCIGDSETLHVYEAESFNTPRQLLDPFDGIKQKEELQNAIEAYLTKKPRPKVGSGVPFIPSYCFNKIKYLDIDQTGFGVKDGTLRDDFKVEIAVRCVGHLPQPDEFGKRTDFIEFPQSVLLELAANSDANDFWEKIIPELQAKNETGLTGQLHSTSDDSEKFRTSATLWTEPLQGTWAVQLWVSLQMHDARDRDRKMYLFPRAAPKERPITLSRFLDSKSLRSRVRRCTLKFIFCQKTPENG</sequence>
<evidence type="ECO:0000313" key="3">
    <source>
        <dbReference type="Proteomes" id="UP000799539"/>
    </source>
</evidence>
<feature type="compositionally biased region" description="Basic residues" evidence="1">
    <location>
        <begin position="92"/>
        <end position="110"/>
    </location>
</feature>
<dbReference type="Proteomes" id="UP000799539">
    <property type="component" value="Unassembled WGS sequence"/>
</dbReference>
<organism evidence="2 3">
    <name type="scientific">Cercospora zeae-maydis SCOH1-5</name>
    <dbReference type="NCBI Taxonomy" id="717836"/>
    <lineage>
        <taxon>Eukaryota</taxon>
        <taxon>Fungi</taxon>
        <taxon>Dikarya</taxon>
        <taxon>Ascomycota</taxon>
        <taxon>Pezizomycotina</taxon>
        <taxon>Dothideomycetes</taxon>
        <taxon>Dothideomycetidae</taxon>
        <taxon>Mycosphaerellales</taxon>
        <taxon>Mycosphaerellaceae</taxon>
        <taxon>Cercospora</taxon>
    </lineage>
</organism>
<evidence type="ECO:0000256" key="1">
    <source>
        <dbReference type="SAM" id="MobiDB-lite"/>
    </source>
</evidence>
<accession>A0A6A6EZX1</accession>
<gene>
    <name evidence="2" type="ORF">CERZMDRAFT_88231</name>
</gene>
<feature type="region of interest" description="Disordered" evidence="1">
    <location>
        <begin position="603"/>
        <end position="678"/>
    </location>
</feature>
<protein>
    <submittedName>
        <fullName evidence="2">Uncharacterized protein</fullName>
    </submittedName>
</protein>
<evidence type="ECO:0000313" key="2">
    <source>
        <dbReference type="EMBL" id="KAF2207758.1"/>
    </source>
</evidence>
<proteinExistence type="predicted"/>
<feature type="region of interest" description="Disordered" evidence="1">
    <location>
        <begin position="79"/>
        <end position="110"/>
    </location>
</feature>
<dbReference type="EMBL" id="ML992700">
    <property type="protein sequence ID" value="KAF2207758.1"/>
    <property type="molecule type" value="Genomic_DNA"/>
</dbReference>
<reference evidence="2" key="1">
    <citation type="journal article" date="2020" name="Stud. Mycol.">
        <title>101 Dothideomycetes genomes: a test case for predicting lifestyles and emergence of pathogens.</title>
        <authorList>
            <person name="Haridas S."/>
            <person name="Albert R."/>
            <person name="Binder M."/>
            <person name="Bloem J."/>
            <person name="Labutti K."/>
            <person name="Salamov A."/>
            <person name="Andreopoulos B."/>
            <person name="Baker S."/>
            <person name="Barry K."/>
            <person name="Bills G."/>
            <person name="Bluhm B."/>
            <person name="Cannon C."/>
            <person name="Castanera R."/>
            <person name="Culley D."/>
            <person name="Daum C."/>
            <person name="Ezra D."/>
            <person name="Gonzalez J."/>
            <person name="Henrissat B."/>
            <person name="Kuo A."/>
            <person name="Liang C."/>
            <person name="Lipzen A."/>
            <person name="Lutzoni F."/>
            <person name="Magnuson J."/>
            <person name="Mondo S."/>
            <person name="Nolan M."/>
            <person name="Ohm R."/>
            <person name="Pangilinan J."/>
            <person name="Park H.-J."/>
            <person name="Ramirez L."/>
            <person name="Alfaro M."/>
            <person name="Sun H."/>
            <person name="Tritt A."/>
            <person name="Yoshinaga Y."/>
            <person name="Zwiers L.-H."/>
            <person name="Turgeon B."/>
            <person name="Goodwin S."/>
            <person name="Spatafora J."/>
            <person name="Crous P."/>
            <person name="Grigoriev I."/>
        </authorList>
    </citation>
    <scope>NUCLEOTIDE SEQUENCE</scope>
    <source>
        <strain evidence="2">SCOH1-5</strain>
    </source>
</reference>
<dbReference type="OrthoDB" id="3641038at2759"/>
<keyword evidence="3" id="KW-1185">Reference proteome</keyword>
<name>A0A6A6EZX1_9PEZI</name>
<dbReference type="AlphaFoldDB" id="A0A6A6EZX1"/>